<evidence type="ECO:0000313" key="8">
    <source>
        <dbReference type="Proteomes" id="UP000027195"/>
    </source>
</evidence>
<evidence type="ECO:0000256" key="2">
    <source>
        <dbReference type="ARBA" id="ARBA00022448"/>
    </source>
</evidence>
<feature type="transmembrane region" description="Helical" evidence="6">
    <location>
        <begin position="394"/>
        <end position="416"/>
    </location>
</feature>
<evidence type="ECO:0000256" key="1">
    <source>
        <dbReference type="ARBA" id="ARBA00004141"/>
    </source>
</evidence>
<dbReference type="PANTHER" id="PTHR45649">
    <property type="entry name" value="AMINO-ACID PERMEASE BAT1"/>
    <property type="match status" value="1"/>
</dbReference>
<dbReference type="HOGENOM" id="CLU_004495_2_3_1"/>
<keyword evidence="2" id="KW-0813">Transport</keyword>
<dbReference type="Gene3D" id="1.20.1740.10">
    <property type="entry name" value="Amino acid/polyamine transporter I"/>
    <property type="match status" value="1"/>
</dbReference>
<dbReference type="InParanoid" id="A0A067ME15"/>
<dbReference type="InterPro" id="IPR002293">
    <property type="entry name" value="AA/rel_permease1"/>
</dbReference>
<keyword evidence="3 6" id="KW-0812">Transmembrane</keyword>
<dbReference type="PANTHER" id="PTHR45649:SF14">
    <property type="entry name" value="GABA PERMEASE"/>
    <property type="match status" value="1"/>
</dbReference>
<dbReference type="FunFam" id="1.20.1740.10:FF:000046">
    <property type="entry name" value="Amino-acid permease, putative"/>
    <property type="match status" value="1"/>
</dbReference>
<feature type="transmembrane region" description="Helical" evidence="6">
    <location>
        <begin position="320"/>
        <end position="345"/>
    </location>
</feature>
<dbReference type="PIRSF" id="PIRSF006060">
    <property type="entry name" value="AA_transporter"/>
    <property type="match status" value="1"/>
</dbReference>
<dbReference type="Pfam" id="PF13520">
    <property type="entry name" value="AA_permease_2"/>
    <property type="match status" value="1"/>
</dbReference>
<feature type="transmembrane region" description="Helical" evidence="6">
    <location>
        <begin position="33"/>
        <end position="57"/>
    </location>
</feature>
<feature type="transmembrane region" description="Helical" evidence="6">
    <location>
        <begin position="264"/>
        <end position="286"/>
    </location>
</feature>
<evidence type="ECO:0000256" key="4">
    <source>
        <dbReference type="ARBA" id="ARBA00022989"/>
    </source>
</evidence>
<feature type="transmembrane region" description="Helical" evidence="6">
    <location>
        <begin position="428"/>
        <end position="454"/>
    </location>
</feature>
<evidence type="ECO:0000256" key="3">
    <source>
        <dbReference type="ARBA" id="ARBA00022692"/>
    </source>
</evidence>
<feature type="transmembrane region" description="Helical" evidence="6">
    <location>
        <begin position="466"/>
        <end position="485"/>
    </location>
</feature>
<dbReference type="EMBL" id="KL198041">
    <property type="protein sequence ID" value="KDQ13794.1"/>
    <property type="molecule type" value="Genomic_DNA"/>
</dbReference>
<dbReference type="GO" id="GO:0015101">
    <property type="term" value="F:organic cation transmembrane transporter activity"/>
    <property type="evidence" value="ECO:0007669"/>
    <property type="project" value="UniProtKB-ARBA"/>
</dbReference>
<comment type="subcellular location">
    <subcellularLocation>
        <location evidence="1">Membrane</location>
        <topology evidence="1">Multi-pass membrane protein</topology>
    </subcellularLocation>
</comment>
<evidence type="ECO:0000313" key="7">
    <source>
        <dbReference type="EMBL" id="KDQ13794.1"/>
    </source>
</evidence>
<feature type="transmembrane region" description="Helical" evidence="6">
    <location>
        <begin position="366"/>
        <end position="388"/>
    </location>
</feature>
<protein>
    <submittedName>
        <fullName evidence="7">Uncharacterized protein</fullName>
    </submittedName>
</protein>
<accession>A0A067ME15</accession>
<feature type="transmembrane region" description="Helical" evidence="6">
    <location>
        <begin position="77"/>
        <end position="100"/>
    </location>
</feature>
<sequence>MPGELATDINASSSAEKDTFGHQNEMHKGFSMLSLLGLAFAILNSWVAMATSLTIALPSGGPSAILWGDIVAGVGSLALAASLAEICAVYPTAAGQYYWTAVLASPRYSRVSSWICGWFNVAGWVFLVATGGSLGGTLVTSIIALLHDGYVVERWHIFLIYVAYTLGALFLNVFAVRLLPKIDQAALLWSLGGLIVISITLLATASPTFQSGNFVFRGFINTTGWPDGVAWILGLLQPAFGLTAFDACAHVVEEIPDPGLHAPRAMVLAVLIGIGSSFVFLVILLFCMNNLDSVLTSTAGPLLEIFYQATGNKAGAVCLLMIPVVCMAFTTQAILTTASRMVYAFARDGGLPFSRQLAVVNKKYKVPIAALLFCTVWVIIFGCIFLGSSSALNAIISSSVVSLNLSYAIPIAILLLRGRSRLPIGSFALGNVLGYTTNIVGLIYVIVTTIFFLFPPGFPTNPTTMNYTVVVFGVVAIISGLTWIIQGRTHYEGPLKGHVNSAIESTPVRGELFPADEGEEKAKKDGSPSRVIVTEHYAA</sequence>
<dbReference type="GO" id="GO:0016020">
    <property type="term" value="C:membrane"/>
    <property type="evidence" value="ECO:0007669"/>
    <property type="project" value="UniProtKB-SubCell"/>
</dbReference>
<reference evidence="8" key="1">
    <citation type="journal article" date="2014" name="Proc. Natl. Acad. Sci. U.S.A.">
        <title>Extensive sampling of basidiomycete genomes demonstrates inadequacy of the white-rot/brown-rot paradigm for wood decay fungi.</title>
        <authorList>
            <person name="Riley R."/>
            <person name="Salamov A.A."/>
            <person name="Brown D.W."/>
            <person name="Nagy L.G."/>
            <person name="Floudas D."/>
            <person name="Held B.W."/>
            <person name="Levasseur A."/>
            <person name="Lombard V."/>
            <person name="Morin E."/>
            <person name="Otillar R."/>
            <person name="Lindquist E.A."/>
            <person name="Sun H."/>
            <person name="LaButti K.M."/>
            <person name="Schmutz J."/>
            <person name="Jabbour D."/>
            <person name="Luo H."/>
            <person name="Baker S.E."/>
            <person name="Pisabarro A.G."/>
            <person name="Walton J.D."/>
            <person name="Blanchette R.A."/>
            <person name="Henrissat B."/>
            <person name="Martin F."/>
            <person name="Cullen D."/>
            <person name="Hibbett D.S."/>
            <person name="Grigoriev I.V."/>
        </authorList>
    </citation>
    <scope>NUCLEOTIDE SEQUENCE [LARGE SCALE GENOMIC DNA]</scope>
    <source>
        <strain evidence="8">FD-172 SS1</strain>
    </source>
</reference>
<keyword evidence="4 6" id="KW-1133">Transmembrane helix</keyword>
<feature type="transmembrane region" description="Helical" evidence="6">
    <location>
        <begin position="121"/>
        <end position="146"/>
    </location>
</feature>
<keyword evidence="8" id="KW-1185">Reference proteome</keyword>
<proteinExistence type="predicted"/>
<keyword evidence="5 6" id="KW-0472">Membrane</keyword>
<feature type="transmembrane region" description="Helical" evidence="6">
    <location>
        <begin position="186"/>
        <end position="209"/>
    </location>
</feature>
<gene>
    <name evidence="7" type="ORF">BOTBODRAFT_55826</name>
</gene>
<dbReference type="STRING" id="930990.A0A067ME15"/>
<dbReference type="OrthoDB" id="3900342at2759"/>
<name>A0A067ME15_BOTB1</name>
<organism evidence="7 8">
    <name type="scientific">Botryobasidium botryosum (strain FD-172 SS1)</name>
    <dbReference type="NCBI Taxonomy" id="930990"/>
    <lineage>
        <taxon>Eukaryota</taxon>
        <taxon>Fungi</taxon>
        <taxon>Dikarya</taxon>
        <taxon>Basidiomycota</taxon>
        <taxon>Agaricomycotina</taxon>
        <taxon>Agaricomycetes</taxon>
        <taxon>Cantharellales</taxon>
        <taxon>Botryobasidiaceae</taxon>
        <taxon>Botryobasidium</taxon>
    </lineage>
</organism>
<dbReference type="AlphaFoldDB" id="A0A067ME15"/>
<dbReference type="Proteomes" id="UP000027195">
    <property type="component" value="Unassembled WGS sequence"/>
</dbReference>
<feature type="transmembrane region" description="Helical" evidence="6">
    <location>
        <begin position="158"/>
        <end position="179"/>
    </location>
</feature>
<evidence type="ECO:0000256" key="5">
    <source>
        <dbReference type="ARBA" id="ARBA00023136"/>
    </source>
</evidence>
<evidence type="ECO:0000256" key="6">
    <source>
        <dbReference type="SAM" id="Phobius"/>
    </source>
</evidence>